<name>A0A450U4J4_9GAMM</name>
<dbReference type="GO" id="GO:0005886">
    <property type="term" value="C:plasma membrane"/>
    <property type="evidence" value="ECO:0007669"/>
    <property type="project" value="UniProtKB-SubCell"/>
</dbReference>
<evidence type="ECO:0000256" key="4">
    <source>
        <dbReference type="ARBA" id="ARBA00022989"/>
    </source>
</evidence>
<evidence type="ECO:0000256" key="3">
    <source>
        <dbReference type="ARBA" id="ARBA00022692"/>
    </source>
</evidence>
<feature type="transmembrane region" description="Helical" evidence="6">
    <location>
        <begin position="163"/>
        <end position="181"/>
    </location>
</feature>
<evidence type="ECO:0000256" key="5">
    <source>
        <dbReference type="ARBA" id="ARBA00023136"/>
    </source>
</evidence>
<proteinExistence type="inferred from homology"/>
<reference evidence="7" key="1">
    <citation type="submission" date="2019-02" db="EMBL/GenBank/DDBJ databases">
        <authorList>
            <person name="Gruber-Vodicka R. H."/>
            <person name="Seah K. B. B."/>
        </authorList>
    </citation>
    <scope>NUCLEOTIDE SEQUENCE</scope>
    <source>
        <strain evidence="7">BECK_BZ131</strain>
    </source>
</reference>
<evidence type="ECO:0000256" key="2">
    <source>
        <dbReference type="ARBA" id="ARBA00009142"/>
    </source>
</evidence>
<evidence type="ECO:0000256" key="1">
    <source>
        <dbReference type="ARBA" id="ARBA00004141"/>
    </source>
</evidence>
<dbReference type="AlphaFoldDB" id="A0A450U4J4"/>
<gene>
    <name evidence="7" type="ORF">BECKFW1821C_GA0114237_11893</name>
</gene>
<keyword evidence="3 6" id="KW-0812">Transmembrane</keyword>
<accession>A0A450U4J4</accession>
<feature type="transmembrane region" description="Helical" evidence="6">
    <location>
        <begin position="325"/>
        <end position="343"/>
    </location>
</feature>
<comment type="subcellular location">
    <subcellularLocation>
        <location evidence="6">Cell membrane</location>
        <topology evidence="6">Multi-pass membrane protein</topology>
    </subcellularLocation>
    <subcellularLocation>
        <location evidence="1">Membrane</location>
        <topology evidence="1">Multi-pass membrane protein</topology>
    </subcellularLocation>
</comment>
<feature type="transmembrane region" description="Helical" evidence="6">
    <location>
        <begin position="110"/>
        <end position="128"/>
    </location>
</feature>
<evidence type="ECO:0000313" key="7">
    <source>
        <dbReference type="EMBL" id="VFJ78548.1"/>
    </source>
</evidence>
<comment type="similarity">
    <text evidence="2 6">Belongs to the 4-toluene sulfonate uptake permease (TSUP) (TC 2.A.102) family.</text>
</comment>
<feature type="transmembrane region" description="Helical" evidence="6">
    <location>
        <begin position="300"/>
        <end position="319"/>
    </location>
</feature>
<feature type="transmembrane region" description="Helical" evidence="6">
    <location>
        <begin position="33"/>
        <end position="53"/>
    </location>
</feature>
<feature type="transmembrane region" description="Helical" evidence="6">
    <location>
        <begin position="202"/>
        <end position="222"/>
    </location>
</feature>
<evidence type="ECO:0000256" key="6">
    <source>
        <dbReference type="RuleBase" id="RU363041"/>
    </source>
</evidence>
<feature type="transmembrane region" description="Helical" evidence="6">
    <location>
        <begin position="273"/>
        <end position="293"/>
    </location>
</feature>
<feature type="transmembrane region" description="Helical" evidence="6">
    <location>
        <begin position="65"/>
        <end position="90"/>
    </location>
</feature>
<dbReference type="EMBL" id="CAADFE010000189">
    <property type="protein sequence ID" value="VFJ78548.1"/>
    <property type="molecule type" value="Genomic_DNA"/>
</dbReference>
<dbReference type="InterPro" id="IPR002781">
    <property type="entry name" value="TM_pro_TauE-like"/>
</dbReference>
<protein>
    <recommendedName>
        <fullName evidence="6">Probable membrane transporter protein</fullName>
    </recommendedName>
</protein>
<keyword evidence="4 6" id="KW-1133">Transmembrane helix</keyword>
<organism evidence="7">
    <name type="scientific">Candidatus Kentrum sp. FW</name>
    <dbReference type="NCBI Taxonomy" id="2126338"/>
    <lineage>
        <taxon>Bacteria</taxon>
        <taxon>Pseudomonadati</taxon>
        <taxon>Pseudomonadota</taxon>
        <taxon>Gammaproteobacteria</taxon>
        <taxon>Candidatus Kentrum</taxon>
    </lineage>
</organism>
<keyword evidence="6" id="KW-1003">Cell membrane</keyword>
<dbReference type="Pfam" id="PF01925">
    <property type="entry name" value="TauE"/>
    <property type="match status" value="1"/>
</dbReference>
<dbReference type="PANTHER" id="PTHR31154:SF4">
    <property type="entry name" value="MEMBRANE TRANSPORTER PROTEIN"/>
    <property type="match status" value="1"/>
</dbReference>
<sequence>MATPNQEPCLIDMNQCSTKPDGSSISGFPFIRYLTYVYLPAFVIWAIAMTMVGGNKWGLFLDSNVNFMSFVMAAGSFIAGSTSMGGGAVAFPVMTLGYEIPPMVARDFSLMVQSVGMMAATAAILMMRFRLEKKALLWSGLGGLVGLYLGYEVLSPLLSPNVVKTLFASMVFSFGLMLWWMNRHTSRFRVTAIRRFDSVVRLELILAGLVGGIISGILGNGIDIVVFSVLVLRFGICEKVATPTSVILMGTNALAGMLWGGATGSFSVETWNYWWVCVPVVAFGAPFGAWCMSYWHRLHIVWFICALIVIQYISTLIIIPQTTVLVIWNVLVVGLSLLLFRLFHQAYKAHRTGFGGVRRRAGG</sequence>
<feature type="transmembrane region" description="Helical" evidence="6">
    <location>
        <begin position="135"/>
        <end position="151"/>
    </location>
</feature>
<dbReference type="PANTHER" id="PTHR31154">
    <property type="entry name" value="MEMBRANE TRANSPORTER PROTEIN"/>
    <property type="match status" value="1"/>
</dbReference>
<keyword evidence="5 6" id="KW-0472">Membrane</keyword>